<sequence length="142" mass="15342">MTGGQAEQRPLADLHPSQLLVSAEKLRGVLDWLDADDPDPEPLPYLEPVEDVGLDPGTVDSGRVVLADGHTRALAAALSGAETVPVVRDPDRDDLSMDIYRACLGWCVEAGVRRPGDLVGRVVSDDRFRAEWVERCQALAGD</sequence>
<dbReference type="Proteomes" id="UP000050535">
    <property type="component" value="Unassembled WGS sequence"/>
</dbReference>
<gene>
    <name evidence="1" type="ORF">SY89_02861</name>
</gene>
<accession>A0A0P7GDC1</accession>
<protein>
    <recommendedName>
        <fullName evidence="3">Histone acetyltransferase</fullName>
    </recommendedName>
</protein>
<dbReference type="AlphaFoldDB" id="A0A0P7GDC1"/>
<dbReference type="OrthoDB" id="195604at2157"/>
<name>A0A0P7GDC1_9EURY</name>
<dbReference type="STRING" id="699431.SY89_02861"/>
<evidence type="ECO:0000313" key="1">
    <source>
        <dbReference type="EMBL" id="KPN32101.1"/>
    </source>
</evidence>
<evidence type="ECO:0000313" key="2">
    <source>
        <dbReference type="Proteomes" id="UP000050535"/>
    </source>
</evidence>
<reference evidence="2" key="1">
    <citation type="submission" date="2013-11" db="EMBL/GenBank/DDBJ databases">
        <authorList>
            <person name="Hoang H.T."/>
            <person name="Killian M.L."/>
            <person name="Madson D.M."/>
            <person name="Arruda P.H.E."/>
            <person name="Sun D."/>
            <person name="Schwartz K.J."/>
            <person name="Yoon K."/>
        </authorList>
    </citation>
    <scope>NUCLEOTIDE SEQUENCE [LARGE SCALE GENOMIC DNA]</scope>
    <source>
        <strain evidence="2">CDK2</strain>
    </source>
</reference>
<dbReference type="RefSeq" id="WP_054584461.1">
    <property type="nucleotide sequence ID" value="NZ_LGUC01000001.1"/>
</dbReference>
<comment type="caution">
    <text evidence="1">The sequence shown here is derived from an EMBL/GenBank/DDBJ whole genome shotgun (WGS) entry which is preliminary data.</text>
</comment>
<evidence type="ECO:0008006" key="3">
    <source>
        <dbReference type="Google" id="ProtNLM"/>
    </source>
</evidence>
<organism evidence="1 2">
    <name type="scientific">Halolamina pelagica</name>
    <dbReference type="NCBI Taxonomy" id="699431"/>
    <lineage>
        <taxon>Archaea</taxon>
        <taxon>Methanobacteriati</taxon>
        <taxon>Methanobacteriota</taxon>
        <taxon>Stenosarchaea group</taxon>
        <taxon>Halobacteria</taxon>
        <taxon>Halobacteriales</taxon>
        <taxon>Haloferacaceae</taxon>
    </lineage>
</organism>
<dbReference type="EMBL" id="LGUC01000001">
    <property type="protein sequence ID" value="KPN32101.1"/>
    <property type="molecule type" value="Genomic_DNA"/>
</dbReference>
<dbReference type="SUPFAM" id="SSF110849">
    <property type="entry name" value="ParB/Sulfiredoxin"/>
    <property type="match status" value="1"/>
</dbReference>
<dbReference type="InterPro" id="IPR036086">
    <property type="entry name" value="ParB/Sulfiredoxin_sf"/>
</dbReference>
<proteinExistence type="predicted"/>
<keyword evidence="2" id="KW-1185">Reference proteome</keyword>